<sequence>MSVILQVHFPFDGPFGDEMANAMAALAESINQEPGFIWKIWTENADQKLAGGIYLFDTRTNAKAYCKMHTARLEAMGITGISAAILDTNTALSAINKGPFDSTTA</sequence>
<evidence type="ECO:0000313" key="1">
    <source>
        <dbReference type="EMBL" id="NOG30847.1"/>
    </source>
</evidence>
<evidence type="ECO:0000313" key="2">
    <source>
        <dbReference type="Proteomes" id="UP000588806"/>
    </source>
</evidence>
<keyword evidence="1" id="KW-0560">Oxidoreductase</keyword>
<dbReference type="Gene3D" id="3.30.70.100">
    <property type="match status" value="1"/>
</dbReference>
<accession>A0A7Y3TWT0</accession>
<keyword evidence="1" id="KW-0503">Monooxygenase</keyword>
<name>A0A7Y3TWT0_9GAMM</name>
<dbReference type="AlphaFoldDB" id="A0A7Y3TWT0"/>
<dbReference type="Pfam" id="PF08803">
    <property type="entry name" value="ydhR"/>
    <property type="match status" value="1"/>
</dbReference>
<proteinExistence type="predicted"/>
<comment type="caution">
    <text evidence="1">The sequence shown here is derived from an EMBL/GenBank/DDBJ whole genome shotgun (WGS) entry which is preliminary data.</text>
</comment>
<gene>
    <name evidence="1" type="ORF">HLB35_02035</name>
</gene>
<keyword evidence="2" id="KW-1185">Reference proteome</keyword>
<dbReference type="EMBL" id="JABFHI010000001">
    <property type="protein sequence ID" value="NOG30847.1"/>
    <property type="molecule type" value="Genomic_DNA"/>
</dbReference>
<dbReference type="RefSeq" id="WP_171701305.1">
    <property type="nucleotide sequence ID" value="NZ_JABFHI010000001.1"/>
</dbReference>
<dbReference type="PANTHER" id="PTHR39169:SF1">
    <property type="entry name" value="MONOOXYGENASE YDHR-RELATED"/>
    <property type="match status" value="1"/>
</dbReference>
<dbReference type="Proteomes" id="UP000588806">
    <property type="component" value="Unassembled WGS sequence"/>
</dbReference>
<dbReference type="InterPro" id="IPR011008">
    <property type="entry name" value="Dimeric_a/b-barrel"/>
</dbReference>
<dbReference type="GO" id="GO:0004497">
    <property type="term" value="F:monooxygenase activity"/>
    <property type="evidence" value="ECO:0007669"/>
    <property type="project" value="UniProtKB-KW"/>
</dbReference>
<reference evidence="1 2" key="1">
    <citation type="submission" date="2020-05" db="EMBL/GenBank/DDBJ databases">
        <authorList>
            <person name="Ruan W."/>
            <person name="Jeon C.O."/>
            <person name="Chun B.H."/>
        </authorList>
    </citation>
    <scope>NUCLEOTIDE SEQUENCE [LARGE SCALE GENOMIC DNA]</scope>
    <source>
        <strain evidence="1 2">TBZ9</strain>
    </source>
</reference>
<dbReference type="InterPro" id="IPR014910">
    <property type="entry name" value="YdhR"/>
</dbReference>
<reference evidence="1 2" key="2">
    <citation type="submission" date="2020-06" db="EMBL/GenBank/DDBJ databases">
        <title>Halomonas songnenensis sp. nov., a moderately halophilic bacterium isolated from saline and alkaline soils.</title>
        <authorList>
            <person name="Jiang J."/>
            <person name="Pan Y."/>
        </authorList>
    </citation>
    <scope>NUCLEOTIDE SEQUENCE [LARGE SCALE GENOMIC DNA]</scope>
    <source>
        <strain evidence="1 2">TBZ9</strain>
    </source>
</reference>
<organism evidence="1 2">
    <name type="scientific">Vreelandella azerica</name>
    <dbReference type="NCBI Taxonomy" id="2732867"/>
    <lineage>
        <taxon>Bacteria</taxon>
        <taxon>Pseudomonadati</taxon>
        <taxon>Pseudomonadota</taxon>
        <taxon>Gammaproteobacteria</taxon>
        <taxon>Oceanospirillales</taxon>
        <taxon>Halomonadaceae</taxon>
        <taxon>Vreelandella</taxon>
    </lineage>
</organism>
<protein>
    <submittedName>
        <fullName evidence="1">Monooxygenase</fullName>
    </submittedName>
</protein>
<dbReference type="NCBIfam" id="NF008333">
    <property type="entry name" value="PRK11118.1"/>
    <property type="match status" value="1"/>
</dbReference>
<dbReference type="PANTHER" id="PTHR39169">
    <property type="match status" value="1"/>
</dbReference>
<dbReference type="SUPFAM" id="SSF54909">
    <property type="entry name" value="Dimeric alpha+beta barrel"/>
    <property type="match status" value="1"/>
</dbReference>